<dbReference type="GO" id="GO:0005525">
    <property type="term" value="F:GTP binding"/>
    <property type="evidence" value="ECO:0007669"/>
    <property type="project" value="InterPro"/>
</dbReference>
<evidence type="ECO:0000313" key="1">
    <source>
        <dbReference type="EMBL" id="KZM21060.1"/>
    </source>
</evidence>
<dbReference type="EMBL" id="JYNV01000258">
    <property type="protein sequence ID" value="KZM21060.1"/>
    <property type="molecule type" value="Genomic_DNA"/>
</dbReference>
<name>A0A163A9F8_DIDRA</name>
<reference evidence="1 2" key="1">
    <citation type="journal article" date="2016" name="Sci. Rep.">
        <title>Draft genome sequencing and secretome analysis of fungal phytopathogen Ascochyta rabiei provides insight into the necrotrophic effector repertoire.</title>
        <authorList>
            <person name="Verma S."/>
            <person name="Gazara R.K."/>
            <person name="Nizam S."/>
            <person name="Parween S."/>
            <person name="Chattopadhyay D."/>
            <person name="Verma P.K."/>
        </authorList>
    </citation>
    <scope>NUCLEOTIDE SEQUENCE [LARGE SCALE GENOMIC DNA]</scope>
    <source>
        <strain evidence="1 2">ArDII</strain>
    </source>
</reference>
<dbReference type="STRING" id="5454.A0A163A9F8"/>
<sequence length="383" mass="44243">MLSATDVLKKVKQEMGGLNDRTRVLPIAGDIVIAVMGVTGVGKSTFVNHFSNESAIVGHGLEACTANVEIYPSTLPDGTKLFLVDTPGFDDTYKSDTVILREIASWLSTAHEEKIKLAGIVYLHRILDVRVGGAAMQNLRMFKALCGNDSLEAVVLATTRWHNVTLDEGIEREQQLCDSPNMWKQMIDHGSKVMRQDRDEASAREILEYLIKRKKPVTLDIQVELVDNKKNLNETGAGQELHAELEKQKKHYEKQLATLRKEMGDAMVKMDKDMKKEFQVEKDEIKRRLREAREHDRQLQIGREELRRQMALEAQKERNTLLEQLRQQERLLAREENRLEQQKERHKYQLQTNKMTTYLQQQEKENAKLRRRINNARLDCVIM</sequence>
<dbReference type="InterPro" id="IPR027417">
    <property type="entry name" value="P-loop_NTPase"/>
</dbReference>
<dbReference type="OrthoDB" id="8954335at2759"/>
<protein>
    <submittedName>
        <fullName evidence="1">GTP binding</fullName>
    </submittedName>
</protein>
<dbReference type="Gene3D" id="3.40.50.300">
    <property type="entry name" value="P-loop containing nucleotide triphosphate hydrolases"/>
    <property type="match status" value="1"/>
</dbReference>
<keyword evidence="2" id="KW-1185">Reference proteome</keyword>
<dbReference type="AlphaFoldDB" id="A0A163A9F8"/>
<dbReference type="CDD" id="cd00882">
    <property type="entry name" value="Ras_like_GTPase"/>
    <property type="match status" value="1"/>
</dbReference>
<dbReference type="InterPro" id="IPR006073">
    <property type="entry name" value="GTP-bd"/>
</dbReference>
<accession>A0A163A9F8</accession>
<proteinExistence type="predicted"/>
<dbReference type="Pfam" id="PF01926">
    <property type="entry name" value="MMR_HSR1"/>
    <property type="match status" value="1"/>
</dbReference>
<organism evidence="1 2">
    <name type="scientific">Didymella rabiei</name>
    <name type="common">Chickpea ascochyta blight fungus</name>
    <name type="synonym">Mycosphaerella rabiei</name>
    <dbReference type="NCBI Taxonomy" id="5454"/>
    <lineage>
        <taxon>Eukaryota</taxon>
        <taxon>Fungi</taxon>
        <taxon>Dikarya</taxon>
        <taxon>Ascomycota</taxon>
        <taxon>Pezizomycotina</taxon>
        <taxon>Dothideomycetes</taxon>
        <taxon>Pleosporomycetidae</taxon>
        <taxon>Pleosporales</taxon>
        <taxon>Pleosporineae</taxon>
        <taxon>Didymellaceae</taxon>
        <taxon>Ascochyta</taxon>
    </lineage>
</organism>
<gene>
    <name evidence="1" type="ORF">ST47_g7837</name>
</gene>
<comment type="caution">
    <text evidence="1">The sequence shown here is derived from an EMBL/GenBank/DDBJ whole genome shotgun (WGS) entry which is preliminary data.</text>
</comment>
<dbReference type="Proteomes" id="UP000076837">
    <property type="component" value="Unassembled WGS sequence"/>
</dbReference>
<dbReference type="SUPFAM" id="SSF52540">
    <property type="entry name" value="P-loop containing nucleoside triphosphate hydrolases"/>
    <property type="match status" value="1"/>
</dbReference>
<evidence type="ECO:0000313" key="2">
    <source>
        <dbReference type="Proteomes" id="UP000076837"/>
    </source>
</evidence>